<evidence type="ECO:0000256" key="12">
    <source>
        <dbReference type="ARBA" id="ARBA00059247"/>
    </source>
</evidence>
<dbReference type="HAMAP" id="MF_00495">
    <property type="entry name" value="GPH_hydrolase_bact"/>
    <property type="match status" value="1"/>
</dbReference>
<evidence type="ECO:0000256" key="3">
    <source>
        <dbReference type="ARBA" id="ARBA00004818"/>
    </source>
</evidence>
<dbReference type="InterPro" id="IPR023214">
    <property type="entry name" value="HAD_sf"/>
</dbReference>
<dbReference type="SFLD" id="SFLDG01135">
    <property type="entry name" value="C1.5.6:_HAD__Beta-PGM__Phospha"/>
    <property type="match status" value="1"/>
</dbReference>
<keyword evidence="8 13" id="KW-0479">Metal-binding</keyword>
<dbReference type="FunFam" id="3.40.50.1000:FF:000022">
    <property type="entry name" value="Phosphoglycolate phosphatase"/>
    <property type="match status" value="1"/>
</dbReference>
<dbReference type="EMBL" id="CP022987">
    <property type="protein sequence ID" value="QAA94502.1"/>
    <property type="molecule type" value="Genomic_DNA"/>
</dbReference>
<accession>A0A410GDY0</accession>
<keyword evidence="10 13" id="KW-0460">Magnesium</keyword>
<proteinExistence type="inferred from homology"/>
<feature type="binding site" evidence="13">
    <location>
        <position position="9"/>
    </location>
    <ligand>
        <name>Mg(2+)</name>
        <dbReference type="ChEBI" id="CHEBI:18420"/>
    </ligand>
</feature>
<dbReference type="InterPro" id="IPR050155">
    <property type="entry name" value="HAD-like_hydrolase_sf"/>
</dbReference>
<dbReference type="InterPro" id="IPR036412">
    <property type="entry name" value="HAD-like_sf"/>
</dbReference>
<dbReference type="InterPro" id="IPR037512">
    <property type="entry name" value="PGPase_prok"/>
</dbReference>
<dbReference type="PANTHER" id="PTHR43434:SF1">
    <property type="entry name" value="PHOSPHOGLYCOLATE PHOSPHATASE"/>
    <property type="match status" value="1"/>
</dbReference>
<evidence type="ECO:0000256" key="2">
    <source>
        <dbReference type="ARBA" id="ARBA00001946"/>
    </source>
</evidence>
<dbReference type="GO" id="GO:0006281">
    <property type="term" value="P:DNA repair"/>
    <property type="evidence" value="ECO:0007669"/>
    <property type="project" value="TreeGrafter"/>
</dbReference>
<evidence type="ECO:0000256" key="6">
    <source>
        <dbReference type="ARBA" id="ARBA00013078"/>
    </source>
</evidence>
<dbReference type="OrthoDB" id="9807630at2"/>
<evidence type="ECO:0000256" key="5">
    <source>
        <dbReference type="ARBA" id="ARBA00011233"/>
    </source>
</evidence>
<dbReference type="PANTHER" id="PTHR43434">
    <property type="entry name" value="PHOSPHOGLYCOLATE PHOSPHATASE"/>
    <property type="match status" value="1"/>
</dbReference>
<dbReference type="SUPFAM" id="SSF56784">
    <property type="entry name" value="HAD-like"/>
    <property type="match status" value="1"/>
</dbReference>
<evidence type="ECO:0000256" key="11">
    <source>
        <dbReference type="ARBA" id="ARBA00023277"/>
    </source>
</evidence>
<dbReference type="InterPro" id="IPR041492">
    <property type="entry name" value="HAD_2"/>
</dbReference>
<evidence type="ECO:0000313" key="15">
    <source>
        <dbReference type="Proteomes" id="UP000283474"/>
    </source>
</evidence>
<dbReference type="AlphaFoldDB" id="A0A410GDY0"/>
<keyword evidence="9 13" id="KW-0378">Hydrolase</keyword>
<keyword evidence="7" id="KW-0113">Calvin cycle</keyword>
<comment type="pathway">
    <text evidence="3 13">Organic acid metabolism; glycolate biosynthesis; glycolate from 2-phosphoglycolate: step 1/1.</text>
</comment>
<dbReference type="Gene3D" id="1.10.150.240">
    <property type="entry name" value="Putative phosphatase, domain 2"/>
    <property type="match status" value="1"/>
</dbReference>
<evidence type="ECO:0000256" key="10">
    <source>
        <dbReference type="ARBA" id="ARBA00022842"/>
    </source>
</evidence>
<keyword evidence="11 13" id="KW-0119">Carbohydrate metabolism</keyword>
<dbReference type="GO" id="GO:0008967">
    <property type="term" value="F:phosphoglycolate phosphatase activity"/>
    <property type="evidence" value="ECO:0007669"/>
    <property type="project" value="UniProtKB-UniRule"/>
</dbReference>
<dbReference type="GO" id="GO:0019253">
    <property type="term" value="P:reductive pentose-phosphate cycle"/>
    <property type="evidence" value="ECO:0007669"/>
    <property type="project" value="UniProtKB-KW"/>
</dbReference>
<organism evidence="14 15">
    <name type="scientific">Pollutimonas thiosulfatoxidans</name>
    <dbReference type="NCBI Taxonomy" id="2028345"/>
    <lineage>
        <taxon>Bacteria</taxon>
        <taxon>Pseudomonadati</taxon>
        <taxon>Pseudomonadota</taxon>
        <taxon>Betaproteobacteria</taxon>
        <taxon>Burkholderiales</taxon>
        <taxon>Alcaligenaceae</taxon>
        <taxon>Pollutimonas</taxon>
    </lineage>
</organism>
<evidence type="ECO:0000256" key="8">
    <source>
        <dbReference type="ARBA" id="ARBA00022723"/>
    </source>
</evidence>
<dbReference type="SFLD" id="SFLDG01129">
    <property type="entry name" value="C1.5:_HAD__Beta-PGM__Phosphata"/>
    <property type="match status" value="1"/>
</dbReference>
<dbReference type="SFLD" id="SFLDS00003">
    <property type="entry name" value="Haloacid_Dehalogenase"/>
    <property type="match status" value="1"/>
</dbReference>
<comment type="similarity">
    <text evidence="4 13">Belongs to the HAD-like hydrolase superfamily. CbbY/CbbZ/Gph/YieH family.</text>
</comment>
<comment type="subunit">
    <text evidence="5">Homotrimer.</text>
</comment>
<dbReference type="InterPro" id="IPR006439">
    <property type="entry name" value="HAD-SF_hydro_IA"/>
</dbReference>
<dbReference type="GO" id="GO:0046872">
    <property type="term" value="F:metal ion binding"/>
    <property type="evidence" value="ECO:0007669"/>
    <property type="project" value="UniProtKB-KW"/>
</dbReference>
<dbReference type="RefSeq" id="WP_128355500.1">
    <property type="nucleotide sequence ID" value="NZ_CP022987.1"/>
</dbReference>
<comment type="catalytic activity">
    <reaction evidence="1 13">
        <text>2-phosphoglycolate + H2O = glycolate + phosphate</text>
        <dbReference type="Rhea" id="RHEA:14369"/>
        <dbReference type="ChEBI" id="CHEBI:15377"/>
        <dbReference type="ChEBI" id="CHEBI:29805"/>
        <dbReference type="ChEBI" id="CHEBI:43474"/>
        <dbReference type="ChEBI" id="CHEBI:58033"/>
        <dbReference type="EC" id="3.1.3.18"/>
    </reaction>
</comment>
<dbReference type="NCBIfam" id="TIGR01549">
    <property type="entry name" value="HAD-SF-IA-v1"/>
    <property type="match status" value="1"/>
</dbReference>
<dbReference type="Pfam" id="PF13419">
    <property type="entry name" value="HAD_2"/>
    <property type="match status" value="1"/>
</dbReference>
<protein>
    <recommendedName>
        <fullName evidence="6 13">Phosphoglycolate phosphatase</fullName>
        <shortName evidence="13">PGP</shortName>
        <shortName evidence="13">PGPase</shortName>
        <ecNumber evidence="6 13">3.1.3.18</ecNumber>
    </recommendedName>
</protein>
<dbReference type="KEGG" id="pus:CKA81_12205"/>
<comment type="cofactor">
    <cofactor evidence="2 13">
        <name>Mg(2+)</name>
        <dbReference type="ChEBI" id="CHEBI:18420"/>
    </cofactor>
</comment>
<feature type="binding site" evidence="13">
    <location>
        <position position="11"/>
    </location>
    <ligand>
        <name>Mg(2+)</name>
        <dbReference type="ChEBI" id="CHEBI:18420"/>
    </ligand>
</feature>
<comment type="function">
    <text evidence="12 13">Specifically catalyzes the dephosphorylation of 2-phosphoglycolate. Is involved in the dissimilation of the intracellular 2-phosphoglycolate formed during the DNA repair of 3'-phosphoglycolate ends, a major class of DNA lesions induced by oxidative stress.</text>
</comment>
<dbReference type="Gene3D" id="3.40.50.1000">
    <property type="entry name" value="HAD superfamily/HAD-like"/>
    <property type="match status" value="1"/>
</dbReference>
<dbReference type="GO" id="GO:0046295">
    <property type="term" value="P:glycolate biosynthetic process"/>
    <property type="evidence" value="ECO:0007669"/>
    <property type="project" value="UniProtKB-UniRule"/>
</dbReference>
<evidence type="ECO:0000256" key="1">
    <source>
        <dbReference type="ARBA" id="ARBA00000830"/>
    </source>
</evidence>
<keyword evidence="15" id="KW-1185">Reference proteome</keyword>
<evidence type="ECO:0000256" key="4">
    <source>
        <dbReference type="ARBA" id="ARBA00006171"/>
    </source>
</evidence>
<feature type="active site" description="Nucleophile" evidence="13">
    <location>
        <position position="9"/>
    </location>
</feature>
<gene>
    <name evidence="14" type="ORF">CKA81_12205</name>
</gene>
<dbReference type="NCBIfam" id="TIGR01509">
    <property type="entry name" value="HAD-SF-IA-v3"/>
    <property type="match status" value="1"/>
</dbReference>
<reference evidence="14 15" key="1">
    <citation type="submission" date="2017-08" db="EMBL/GenBank/DDBJ databases">
        <authorList>
            <person name="Park S.-J."/>
            <person name="Kim H."/>
        </authorList>
    </citation>
    <scope>NUCLEOTIDE SEQUENCE [LARGE SCALE GENOMIC DNA]</scope>
    <source>
        <strain evidence="15">ye3</strain>
    </source>
</reference>
<dbReference type="UniPathway" id="UPA00865">
    <property type="reaction ID" value="UER00834"/>
</dbReference>
<evidence type="ECO:0000256" key="13">
    <source>
        <dbReference type="HAMAP-Rule" id="MF_00495"/>
    </source>
</evidence>
<dbReference type="InterPro" id="IPR023198">
    <property type="entry name" value="PGP-like_dom2"/>
</dbReference>
<name>A0A410GDY0_9BURK</name>
<dbReference type="GO" id="GO:0005829">
    <property type="term" value="C:cytosol"/>
    <property type="evidence" value="ECO:0007669"/>
    <property type="project" value="TreeGrafter"/>
</dbReference>
<dbReference type="NCBIfam" id="NF009695">
    <property type="entry name" value="PRK13222.1-2"/>
    <property type="match status" value="1"/>
</dbReference>
<feature type="binding site" evidence="13">
    <location>
        <position position="173"/>
    </location>
    <ligand>
        <name>Mg(2+)</name>
        <dbReference type="ChEBI" id="CHEBI:18420"/>
    </ligand>
</feature>
<evidence type="ECO:0000256" key="9">
    <source>
        <dbReference type="ARBA" id="ARBA00022801"/>
    </source>
</evidence>
<evidence type="ECO:0000256" key="7">
    <source>
        <dbReference type="ARBA" id="ARBA00022567"/>
    </source>
</evidence>
<sequence length="223" mass="23556">MRFDAILFDLDGTLLDTIPDLANAANAMREELGLAPLPQATLATYVGKGTPNLVQRTLANNPAATVPDPAQMARGLESFGRHYHAVNGDAATLYPGVLDGLAAFARAGVKMAVVTNKPTEFTVPLLERFDIASYFSGVVCGDTCEEKKPDPMPMLHACELLDVPPSKALAIGDSVNDALAAKAAGITVLAVPYGYNEGMDVRTLEVDDIVTSIAQAAQWAARQ</sequence>
<dbReference type="CDD" id="cd16417">
    <property type="entry name" value="HAD_PGPase"/>
    <property type="match status" value="1"/>
</dbReference>
<dbReference type="Proteomes" id="UP000283474">
    <property type="component" value="Chromosome"/>
</dbReference>
<dbReference type="NCBIfam" id="TIGR01449">
    <property type="entry name" value="PGP_bact"/>
    <property type="match status" value="1"/>
</dbReference>
<dbReference type="EC" id="3.1.3.18" evidence="6 13"/>
<evidence type="ECO:0000313" key="14">
    <source>
        <dbReference type="EMBL" id="QAA94502.1"/>
    </source>
</evidence>